<reference evidence="1 2" key="1">
    <citation type="submission" date="2019-05" db="EMBL/GenBank/DDBJ databases">
        <authorList>
            <consortium name="Pathogen Informatics"/>
        </authorList>
    </citation>
    <scope>NUCLEOTIDE SEQUENCE [LARGE SCALE GENOMIC DNA]</scope>
    <source>
        <strain evidence="1 2">NCTC11429</strain>
    </source>
</reference>
<gene>
    <name evidence="1" type="ORF">NCTC11429_03811</name>
</gene>
<protein>
    <recommendedName>
        <fullName evidence="3">HTH LytTR-type domain-containing protein</fullName>
    </recommendedName>
</protein>
<dbReference type="AlphaFoldDB" id="A0A4U9VT85"/>
<accession>A0A4U9VT85</accession>
<evidence type="ECO:0000313" key="1">
    <source>
        <dbReference type="EMBL" id="VTR49072.1"/>
    </source>
</evidence>
<dbReference type="EMBL" id="LR590484">
    <property type="protein sequence ID" value="VTR49072.1"/>
    <property type="molecule type" value="Genomic_DNA"/>
</dbReference>
<sequence>MFESLTFKIKLRLQKNAILLVKKRIILDSSLAILPYFKTGQTARSYQEFFLK</sequence>
<evidence type="ECO:0008006" key="3">
    <source>
        <dbReference type="Google" id="ProtNLM"/>
    </source>
</evidence>
<organism evidence="1 2">
    <name type="scientific">Sphingobacterium thalpophilum</name>
    <dbReference type="NCBI Taxonomy" id="259"/>
    <lineage>
        <taxon>Bacteria</taxon>
        <taxon>Pseudomonadati</taxon>
        <taxon>Bacteroidota</taxon>
        <taxon>Sphingobacteriia</taxon>
        <taxon>Sphingobacteriales</taxon>
        <taxon>Sphingobacteriaceae</taxon>
        <taxon>Sphingobacterium</taxon>
    </lineage>
</organism>
<proteinExistence type="predicted"/>
<dbReference type="KEGG" id="stha:NCTC11429_03811"/>
<dbReference type="Proteomes" id="UP000308196">
    <property type="component" value="Chromosome"/>
</dbReference>
<name>A0A4U9VT85_9SPHI</name>
<evidence type="ECO:0000313" key="2">
    <source>
        <dbReference type="Proteomes" id="UP000308196"/>
    </source>
</evidence>